<comment type="similarity">
    <text evidence="4">Belongs to the class-IV pyridoxal-phosphate-dependent aminotransferase family.</text>
</comment>
<dbReference type="OrthoDB" id="1148709at2"/>
<evidence type="ECO:0000256" key="4">
    <source>
        <dbReference type="ARBA" id="ARBA00009320"/>
    </source>
</evidence>
<dbReference type="GO" id="GO:0004084">
    <property type="term" value="F:branched-chain-amino-acid transaminase activity"/>
    <property type="evidence" value="ECO:0007669"/>
    <property type="project" value="UniProtKB-EC"/>
</dbReference>
<dbReference type="Proteomes" id="UP000298285">
    <property type="component" value="Unassembled WGS sequence"/>
</dbReference>
<comment type="catalytic activity">
    <reaction evidence="6">
        <text>L-valine + 2-oxoglutarate = 3-methyl-2-oxobutanoate + L-glutamate</text>
        <dbReference type="Rhea" id="RHEA:24813"/>
        <dbReference type="ChEBI" id="CHEBI:11851"/>
        <dbReference type="ChEBI" id="CHEBI:16810"/>
        <dbReference type="ChEBI" id="CHEBI:29985"/>
        <dbReference type="ChEBI" id="CHEBI:57762"/>
        <dbReference type="EC" id="2.6.1.42"/>
    </reaction>
</comment>
<dbReference type="InterPro" id="IPR043132">
    <property type="entry name" value="BCAT-like_C"/>
</dbReference>
<comment type="caution">
    <text evidence="9">The sequence shown here is derived from an EMBL/GenBank/DDBJ whole genome shotgun (WGS) entry which is preliminary data.</text>
</comment>
<evidence type="ECO:0000256" key="3">
    <source>
        <dbReference type="ARBA" id="ARBA00005072"/>
    </source>
</evidence>
<evidence type="ECO:0000256" key="5">
    <source>
        <dbReference type="ARBA" id="ARBA00013053"/>
    </source>
</evidence>
<evidence type="ECO:0000256" key="2">
    <source>
        <dbReference type="ARBA" id="ARBA00004931"/>
    </source>
</evidence>
<sequence>MKPSFSEVIKICNGRIFNLPAHIERMNFTLQSFFGSTIPFSLKDEDIPLEFREGLVKCRIVYSLENLEIEYSHYKFREINSLKIIHDNSIYYSFKYAERTAFEKLMAQKENCDDILVVKNGFVTDTSFTNVVFESDKGLFTPSTYLLPGTKRQTLLKERVIKEKVIRIEDIEDYRKLYLINAMMGIEDNISIPISSLKIDSL</sequence>
<dbReference type="Gene3D" id="3.20.10.10">
    <property type="entry name" value="D-amino Acid Aminotransferase, subunit A, domain 2"/>
    <property type="match status" value="1"/>
</dbReference>
<dbReference type="PANTHER" id="PTHR42743:SF11">
    <property type="entry name" value="AMINODEOXYCHORISMATE LYASE"/>
    <property type="match status" value="1"/>
</dbReference>
<comment type="pathway">
    <text evidence="2">Amino-acid biosynthesis; L-valine biosynthesis; L-valine from pyruvate: step 4/4.</text>
</comment>
<dbReference type="EC" id="2.6.1.42" evidence="5"/>
<gene>
    <name evidence="9" type="ORF">E4T88_00140</name>
</gene>
<protein>
    <recommendedName>
        <fullName evidence="5">branched-chain-amino-acid transaminase</fullName>
        <ecNumber evidence="5">2.6.1.42</ecNumber>
    </recommendedName>
</protein>
<comment type="pathway">
    <text evidence="1">Amino-acid biosynthesis; L-isoleucine biosynthesis; L-isoleucine from 2-oxobutanoate: step 4/4.</text>
</comment>
<dbReference type="InterPro" id="IPR050571">
    <property type="entry name" value="Class-IV_PLP-Dep_Aminotrnsfr"/>
</dbReference>
<evidence type="ECO:0000256" key="7">
    <source>
        <dbReference type="ARBA" id="ARBA00048798"/>
    </source>
</evidence>
<dbReference type="EMBL" id="SPPK01000001">
    <property type="protein sequence ID" value="TFU90423.1"/>
    <property type="molecule type" value="Genomic_DNA"/>
</dbReference>
<comment type="pathway">
    <text evidence="3">Amino-acid biosynthesis; L-leucine biosynthesis; L-leucine from 3-methyl-2-oxobutanoate: step 4/4.</text>
</comment>
<name>A0A4Y9IPI9_9BACT</name>
<dbReference type="Gene3D" id="3.30.470.10">
    <property type="match status" value="1"/>
</dbReference>
<evidence type="ECO:0000256" key="6">
    <source>
        <dbReference type="ARBA" id="ARBA00048212"/>
    </source>
</evidence>
<dbReference type="InterPro" id="IPR043131">
    <property type="entry name" value="BCAT-like_N"/>
</dbReference>
<evidence type="ECO:0000313" key="10">
    <source>
        <dbReference type="Proteomes" id="UP000298285"/>
    </source>
</evidence>
<accession>A0A4Y9IPI9</accession>
<dbReference type="Pfam" id="PF01063">
    <property type="entry name" value="Aminotran_4"/>
    <property type="match status" value="1"/>
</dbReference>
<evidence type="ECO:0000256" key="1">
    <source>
        <dbReference type="ARBA" id="ARBA00004824"/>
    </source>
</evidence>
<dbReference type="InterPro" id="IPR036038">
    <property type="entry name" value="Aminotransferase-like"/>
</dbReference>
<evidence type="ECO:0000313" key="9">
    <source>
        <dbReference type="EMBL" id="TFU90423.1"/>
    </source>
</evidence>
<proteinExistence type="inferred from homology"/>
<dbReference type="AlphaFoldDB" id="A0A4Y9IPI9"/>
<dbReference type="InterPro" id="IPR001544">
    <property type="entry name" value="Aminotrans_IV"/>
</dbReference>
<comment type="catalytic activity">
    <reaction evidence="8">
        <text>L-leucine + 2-oxoglutarate = 4-methyl-2-oxopentanoate + L-glutamate</text>
        <dbReference type="Rhea" id="RHEA:18321"/>
        <dbReference type="ChEBI" id="CHEBI:16810"/>
        <dbReference type="ChEBI" id="CHEBI:17865"/>
        <dbReference type="ChEBI" id="CHEBI:29985"/>
        <dbReference type="ChEBI" id="CHEBI:57427"/>
        <dbReference type="EC" id="2.6.1.42"/>
    </reaction>
</comment>
<reference evidence="9 10" key="1">
    <citation type="submission" date="2019-03" db="EMBL/GenBank/DDBJ databases">
        <title>Diversity of the mouse oral microbiome.</title>
        <authorList>
            <person name="Joseph S."/>
            <person name="Aduse-Opoku J."/>
            <person name="Curtis M."/>
            <person name="Wade W."/>
            <person name="Hashim A."/>
        </authorList>
    </citation>
    <scope>NUCLEOTIDE SEQUENCE [LARGE SCALE GENOMIC DNA]</scope>
    <source>
        <strain evidence="9 10">P11</strain>
    </source>
</reference>
<organism evidence="9 10">
    <name type="scientific">Dysgonomonas mossii</name>
    <dbReference type="NCBI Taxonomy" id="163665"/>
    <lineage>
        <taxon>Bacteria</taxon>
        <taxon>Pseudomonadati</taxon>
        <taxon>Bacteroidota</taxon>
        <taxon>Bacteroidia</taxon>
        <taxon>Bacteroidales</taxon>
        <taxon>Dysgonomonadaceae</taxon>
        <taxon>Dysgonomonas</taxon>
    </lineage>
</organism>
<dbReference type="SUPFAM" id="SSF56752">
    <property type="entry name" value="D-aminoacid aminotransferase-like PLP-dependent enzymes"/>
    <property type="match status" value="1"/>
</dbReference>
<evidence type="ECO:0000256" key="8">
    <source>
        <dbReference type="ARBA" id="ARBA00049229"/>
    </source>
</evidence>
<dbReference type="RefSeq" id="WP_135103429.1">
    <property type="nucleotide sequence ID" value="NZ_JADGKW010000001.1"/>
</dbReference>
<dbReference type="PANTHER" id="PTHR42743">
    <property type="entry name" value="AMINO-ACID AMINOTRANSFERASE"/>
    <property type="match status" value="1"/>
</dbReference>
<dbReference type="GO" id="GO:0046394">
    <property type="term" value="P:carboxylic acid biosynthetic process"/>
    <property type="evidence" value="ECO:0007669"/>
    <property type="project" value="UniProtKB-ARBA"/>
</dbReference>
<comment type="catalytic activity">
    <reaction evidence="7">
        <text>L-isoleucine + 2-oxoglutarate = (S)-3-methyl-2-oxopentanoate + L-glutamate</text>
        <dbReference type="Rhea" id="RHEA:24801"/>
        <dbReference type="ChEBI" id="CHEBI:16810"/>
        <dbReference type="ChEBI" id="CHEBI:29985"/>
        <dbReference type="ChEBI" id="CHEBI:35146"/>
        <dbReference type="ChEBI" id="CHEBI:58045"/>
        <dbReference type="EC" id="2.6.1.42"/>
    </reaction>
</comment>